<accession>A0A7J4JHI8</accession>
<reference evidence="1" key="1">
    <citation type="journal article" date="2020" name="bioRxiv">
        <title>A rank-normalized archaeal taxonomy based on genome phylogeny resolves widespread incomplete and uneven classifications.</title>
        <authorList>
            <person name="Rinke C."/>
            <person name="Chuvochina M."/>
            <person name="Mussig A.J."/>
            <person name="Chaumeil P.-A."/>
            <person name="Waite D.W."/>
            <person name="Whitman W.B."/>
            <person name="Parks D.H."/>
            <person name="Hugenholtz P."/>
        </authorList>
    </citation>
    <scope>NUCLEOTIDE SEQUENCE</scope>
    <source>
        <strain evidence="1">UBA10219</strain>
    </source>
</reference>
<proteinExistence type="predicted"/>
<evidence type="ECO:0000313" key="3">
    <source>
        <dbReference type="Proteomes" id="UP000564964"/>
    </source>
</evidence>
<reference evidence="2" key="3">
    <citation type="submission" date="2021-05" db="EMBL/GenBank/DDBJ databases">
        <title>Protein family content uncovers lineage relationships and bacterial pathway maintenance mechanisms in DPANN archaea.</title>
        <authorList>
            <person name="Castelle C.J."/>
            <person name="Meheust R."/>
            <person name="Jaffe A.L."/>
            <person name="Seitz K."/>
            <person name="Gong X."/>
            <person name="Baker B.J."/>
            <person name="Banfield J.F."/>
        </authorList>
    </citation>
    <scope>NUCLEOTIDE SEQUENCE</scope>
    <source>
        <strain evidence="2">RIFCSPLOWO2_01_FULL_58_19</strain>
    </source>
</reference>
<dbReference type="AlphaFoldDB" id="A0A7J4JHI8"/>
<dbReference type="Proteomes" id="UP000564964">
    <property type="component" value="Unassembled WGS sequence"/>
</dbReference>
<gene>
    <name evidence="1" type="ORF">HA252_05235</name>
    <name evidence="2" type="ORF">J4203_00435</name>
</gene>
<organism evidence="1 3">
    <name type="scientific">Candidatus Iainarchaeum sp</name>
    <dbReference type="NCBI Taxonomy" id="3101447"/>
    <lineage>
        <taxon>Archaea</taxon>
        <taxon>Candidatus Iainarchaeota</taxon>
        <taxon>Candidatus Iainarchaeia</taxon>
        <taxon>Candidatus Iainarchaeales</taxon>
        <taxon>Candidatus Iainarchaeaceae</taxon>
        <taxon>Candidatus Iainarchaeum</taxon>
    </lineage>
</organism>
<evidence type="ECO:0000313" key="1">
    <source>
        <dbReference type="EMBL" id="HIH16784.1"/>
    </source>
</evidence>
<dbReference type="Proteomes" id="UP000678237">
    <property type="component" value="Unassembled WGS sequence"/>
</dbReference>
<name>A0A7J4JHI8_9ARCH</name>
<dbReference type="EMBL" id="JAGVWE010000002">
    <property type="protein sequence ID" value="MBS3062314.1"/>
    <property type="molecule type" value="Genomic_DNA"/>
</dbReference>
<reference evidence="2" key="2">
    <citation type="submission" date="2021-03" db="EMBL/GenBank/DDBJ databases">
        <authorList>
            <person name="Jaffe A."/>
        </authorList>
    </citation>
    <scope>NUCLEOTIDE SEQUENCE</scope>
    <source>
        <strain evidence="2">RIFCSPLOWO2_01_FULL_58_19</strain>
    </source>
</reference>
<comment type="caution">
    <text evidence="1">The sequence shown here is derived from an EMBL/GenBank/DDBJ whole genome shotgun (WGS) entry which is preliminary data.</text>
</comment>
<evidence type="ECO:0000313" key="2">
    <source>
        <dbReference type="EMBL" id="MBS3062314.1"/>
    </source>
</evidence>
<protein>
    <submittedName>
        <fullName evidence="1">Uncharacterized protein</fullName>
    </submittedName>
</protein>
<sequence length="56" mass="6369">MAQLKQLTVDRELASLERASRKIAGEVKSLRASLERDLKTAAARRVKTVESFNRNR</sequence>
<dbReference type="EMBL" id="DUGH01000123">
    <property type="protein sequence ID" value="HIH16784.1"/>
    <property type="molecule type" value="Genomic_DNA"/>
</dbReference>